<dbReference type="InterPro" id="IPR044023">
    <property type="entry name" value="Ig_7"/>
</dbReference>
<sequence>MRHQFFMYCRWVLIFVLSIIFAVQTHAETFTVTSNGDSGPGTLREALTKAAANGDAEKDFIYFNLPDVSEAGRTIAIKSLLPKMTSNLVIDGSTQPGANFGVADAKVQITYKFIYPDQLNLFYSDNANLIEIYGLYLNCDSTGWGGAAIGISNFDKVIIGAPSKGNMINGANVGIHNGNTCIYQSNNSGTDPTGETVAYSTVGITCADVTVGGAEVAGNVFFRLYINFDRLVGNNLILSHNKFGTNYNATKQVPTNIYSQITRCTIQSSNATNPQPSVNALIADNIFVDEYVGILLSISNLDGQIKIKGNGFNTDRSGTINYLENVNDMSMYALILNGKAKFLVGGDMPDDKNFITYAHTAIAYTPNDNVILKRNSIFCVRGITFLGNENEEIVPKVKITSVSVNGIAGTATPNTDIELLYSNCNCYLPAPKTYFATVKANATGSWSYVGPLLGNVMASATSNRITGMFAGTSFNEDDALVEQTPCSNTGTIKIMNTVYNFGYRWYNSNNELVATTPDLIDVAAGVYTLKVGVGSECDFTKTYEIKDNTITVTTDDLEKTNASCNSGGSLKGIKITSQSSYRSRWIDKNGSVVCDNCLDLTGVPAGQYSLVVGSTTGQCEQIFGPYELQNTNGVQLVTTNVSVRPSTCGLANGYIRGLQAPGATTFIWTRDDGSVAGNTLNLENIPPGNYRLTISNATCANYADFRIDAVTPTVYPQFAATITKTCAAFPTGTISINTDGAQDQPGIFRWVDSQNNTAGYGKTIQYLPAGTYKLYLTDAGSCESFYKEYTVDAYPELTIAFGNAHDIYCGVGKGSIDAAIVSGGTGNYFYEWKDGNGNVIPGKTQPFINDLDAGTYTLSVTDGGCNLAMLTYTIKEQTQIIPAPIIADVEVTRTGNTTLQVTDPFPTAIYRLYDSETGSTPLAESKGGSFTVNVTGNRSYYIELSYGECESPRTRVRVVLTILNVNIPNTFTPNGDGFNDYWTITGIEESKIATVKIFARSGQMVFQSVGYPKPFDGTQNGQQLPASTYYYIIEQKNAKPISGYVTILR</sequence>
<keyword evidence="1" id="KW-0732">Signal</keyword>
<proteinExistence type="predicted"/>
<evidence type="ECO:0000259" key="2">
    <source>
        <dbReference type="Pfam" id="PF19081"/>
    </source>
</evidence>
<evidence type="ECO:0000313" key="3">
    <source>
        <dbReference type="EMBL" id="TWR30249.1"/>
    </source>
</evidence>
<evidence type="ECO:0000256" key="1">
    <source>
        <dbReference type="SAM" id="SignalP"/>
    </source>
</evidence>
<comment type="caution">
    <text evidence="3">The sequence shown here is derived from an EMBL/GenBank/DDBJ whole genome shotgun (WGS) entry which is preliminary data.</text>
</comment>
<dbReference type="EMBL" id="VOEJ01000002">
    <property type="protein sequence ID" value="TWR30249.1"/>
    <property type="molecule type" value="Genomic_DNA"/>
</dbReference>
<keyword evidence="4" id="KW-1185">Reference proteome</keyword>
<dbReference type="AlphaFoldDB" id="A0A563UG49"/>
<feature type="chain" id="PRO_5021737278" evidence="1">
    <location>
        <begin position="28"/>
        <end position="1049"/>
    </location>
</feature>
<feature type="signal peptide" evidence="1">
    <location>
        <begin position="1"/>
        <end position="27"/>
    </location>
</feature>
<dbReference type="InterPro" id="IPR013783">
    <property type="entry name" value="Ig-like_fold"/>
</dbReference>
<accession>A0A563UG49</accession>
<dbReference type="Pfam" id="PF19081">
    <property type="entry name" value="Ig_7"/>
    <property type="match status" value="1"/>
</dbReference>
<organism evidence="3 4">
    <name type="scientific">Mucilaginibacter pallidiroseus</name>
    <dbReference type="NCBI Taxonomy" id="2599295"/>
    <lineage>
        <taxon>Bacteria</taxon>
        <taxon>Pseudomonadati</taxon>
        <taxon>Bacteroidota</taxon>
        <taxon>Sphingobacteriia</taxon>
        <taxon>Sphingobacteriales</taxon>
        <taxon>Sphingobacteriaceae</taxon>
        <taxon>Mucilaginibacter</taxon>
    </lineage>
</organism>
<reference evidence="3 4" key="1">
    <citation type="submission" date="2019-07" db="EMBL/GenBank/DDBJ databases">
        <authorList>
            <person name="Kim J."/>
        </authorList>
    </citation>
    <scope>NUCLEOTIDE SEQUENCE [LARGE SCALE GENOMIC DNA]</scope>
    <source>
        <strain evidence="4">dk17</strain>
    </source>
</reference>
<protein>
    <submittedName>
        <fullName evidence="3">Gliding motility-associated C-terminal domain-containing protein</fullName>
    </submittedName>
</protein>
<dbReference type="Pfam" id="PF13585">
    <property type="entry name" value="CHU_C"/>
    <property type="match status" value="1"/>
</dbReference>
<dbReference type="OrthoDB" id="635358at2"/>
<dbReference type="InterPro" id="IPR026341">
    <property type="entry name" value="T9SS_type_B"/>
</dbReference>
<dbReference type="Gene3D" id="2.60.40.10">
    <property type="entry name" value="Immunoglobulins"/>
    <property type="match status" value="1"/>
</dbReference>
<dbReference type="NCBIfam" id="TIGR04131">
    <property type="entry name" value="Bac_Flav_CTERM"/>
    <property type="match status" value="1"/>
</dbReference>
<feature type="domain" description="Ig-like" evidence="2">
    <location>
        <begin position="883"/>
        <end position="959"/>
    </location>
</feature>
<evidence type="ECO:0000313" key="4">
    <source>
        <dbReference type="Proteomes" id="UP000320042"/>
    </source>
</evidence>
<dbReference type="Proteomes" id="UP000320042">
    <property type="component" value="Unassembled WGS sequence"/>
</dbReference>
<gene>
    <name evidence="3" type="ORF">FPZ43_04710</name>
</gene>
<name>A0A563UG49_9SPHI</name>